<dbReference type="Proteomes" id="UP000308652">
    <property type="component" value="Unassembled WGS sequence"/>
</dbReference>
<evidence type="ECO:0000313" key="3">
    <source>
        <dbReference type="Proteomes" id="UP000308652"/>
    </source>
</evidence>
<name>A0A5C3LJU3_9AGAR</name>
<evidence type="ECO:0000313" key="2">
    <source>
        <dbReference type="EMBL" id="TFK32882.1"/>
    </source>
</evidence>
<accession>A0A5C3LJU3</accession>
<feature type="transmembrane region" description="Helical" evidence="1">
    <location>
        <begin position="29"/>
        <end position="53"/>
    </location>
</feature>
<reference evidence="2 3" key="1">
    <citation type="journal article" date="2019" name="Nat. Ecol. Evol.">
        <title>Megaphylogeny resolves global patterns of mushroom evolution.</title>
        <authorList>
            <person name="Varga T."/>
            <person name="Krizsan K."/>
            <person name="Foldi C."/>
            <person name="Dima B."/>
            <person name="Sanchez-Garcia M."/>
            <person name="Sanchez-Ramirez S."/>
            <person name="Szollosi G.J."/>
            <person name="Szarkandi J.G."/>
            <person name="Papp V."/>
            <person name="Albert L."/>
            <person name="Andreopoulos W."/>
            <person name="Angelini C."/>
            <person name="Antonin V."/>
            <person name="Barry K.W."/>
            <person name="Bougher N.L."/>
            <person name="Buchanan P."/>
            <person name="Buyck B."/>
            <person name="Bense V."/>
            <person name="Catcheside P."/>
            <person name="Chovatia M."/>
            <person name="Cooper J."/>
            <person name="Damon W."/>
            <person name="Desjardin D."/>
            <person name="Finy P."/>
            <person name="Geml J."/>
            <person name="Haridas S."/>
            <person name="Hughes K."/>
            <person name="Justo A."/>
            <person name="Karasinski D."/>
            <person name="Kautmanova I."/>
            <person name="Kiss B."/>
            <person name="Kocsube S."/>
            <person name="Kotiranta H."/>
            <person name="LaButti K.M."/>
            <person name="Lechner B.E."/>
            <person name="Liimatainen K."/>
            <person name="Lipzen A."/>
            <person name="Lukacs Z."/>
            <person name="Mihaltcheva S."/>
            <person name="Morgado L.N."/>
            <person name="Niskanen T."/>
            <person name="Noordeloos M.E."/>
            <person name="Ohm R.A."/>
            <person name="Ortiz-Santana B."/>
            <person name="Ovrebo C."/>
            <person name="Racz N."/>
            <person name="Riley R."/>
            <person name="Savchenko A."/>
            <person name="Shiryaev A."/>
            <person name="Soop K."/>
            <person name="Spirin V."/>
            <person name="Szebenyi C."/>
            <person name="Tomsovsky M."/>
            <person name="Tulloss R.E."/>
            <person name="Uehling J."/>
            <person name="Grigoriev I.V."/>
            <person name="Vagvolgyi C."/>
            <person name="Papp T."/>
            <person name="Martin F.M."/>
            <person name="Miettinen O."/>
            <person name="Hibbett D.S."/>
            <person name="Nagy L.G."/>
        </authorList>
    </citation>
    <scope>NUCLEOTIDE SEQUENCE [LARGE SCALE GENOMIC DNA]</scope>
    <source>
        <strain evidence="2 3">CBS 166.37</strain>
    </source>
</reference>
<keyword evidence="1" id="KW-1133">Transmembrane helix</keyword>
<organism evidence="2 3">
    <name type="scientific">Crucibulum laeve</name>
    <dbReference type="NCBI Taxonomy" id="68775"/>
    <lineage>
        <taxon>Eukaryota</taxon>
        <taxon>Fungi</taxon>
        <taxon>Dikarya</taxon>
        <taxon>Basidiomycota</taxon>
        <taxon>Agaricomycotina</taxon>
        <taxon>Agaricomycetes</taxon>
        <taxon>Agaricomycetidae</taxon>
        <taxon>Agaricales</taxon>
        <taxon>Agaricineae</taxon>
        <taxon>Nidulariaceae</taxon>
        <taxon>Crucibulum</taxon>
    </lineage>
</organism>
<proteinExistence type="predicted"/>
<keyword evidence="1" id="KW-0472">Membrane</keyword>
<dbReference type="EMBL" id="ML213661">
    <property type="protein sequence ID" value="TFK32882.1"/>
    <property type="molecule type" value="Genomic_DNA"/>
</dbReference>
<protein>
    <submittedName>
        <fullName evidence="2">Uncharacterized protein</fullName>
    </submittedName>
</protein>
<keyword evidence="1" id="KW-0812">Transmembrane</keyword>
<keyword evidence="3" id="KW-1185">Reference proteome</keyword>
<dbReference type="AlphaFoldDB" id="A0A5C3LJU3"/>
<sequence length="193" mass="21998">MITFSLDMVSTDRIGRRDRLPIHLAYMKFPVSILFTCCCIIVIWLMFLVYFLFRRILSSNPSAHDQLLFHRHLINPSLSLAATIAFTDTAILSSSSPLSTDTNRDTTRLQQRIQISPAISCRPRPNPKFGVKCDDALSFRLEFQVVIRFPPYHSRSSSSLQFKYQVLTIKRNLPSIKVQSRSSPDAISMATTV</sequence>
<evidence type="ECO:0000256" key="1">
    <source>
        <dbReference type="SAM" id="Phobius"/>
    </source>
</evidence>
<gene>
    <name evidence="2" type="ORF">BDQ12DRAFT_691930</name>
</gene>